<dbReference type="SUPFAM" id="SSF51735">
    <property type="entry name" value="NAD(P)-binding Rossmann-fold domains"/>
    <property type="match status" value="1"/>
</dbReference>
<sequence>MGSKPVNRGNGVKVLALCPGETDTAFFSASGADESFTRKRMSPIEVVHAAFKGMEHGKSSVIAGRVNYRQHRGPVC</sequence>
<dbReference type="OrthoDB" id="9808814at2"/>
<accession>M5NZG2</accession>
<gene>
    <name evidence="1" type="ORF">BSONL12_16119</name>
</gene>
<dbReference type="GeneID" id="92855242"/>
<protein>
    <submittedName>
        <fullName evidence="1">Short-chain dehydrogenase</fullName>
    </submittedName>
</protein>
<dbReference type="AlphaFoldDB" id="M5NZG2"/>
<evidence type="ECO:0000313" key="1">
    <source>
        <dbReference type="EMBL" id="EME73266.1"/>
    </source>
</evidence>
<dbReference type="RefSeq" id="WP_006639180.1">
    <property type="nucleotide sequence ID" value="NZ_AOFM01000009.1"/>
</dbReference>
<comment type="caution">
    <text evidence="1">The sequence shown here is derived from an EMBL/GenBank/DDBJ whole genome shotgun (WGS) entry which is preliminary data.</text>
</comment>
<evidence type="ECO:0000313" key="2">
    <source>
        <dbReference type="Proteomes" id="UP000011907"/>
    </source>
</evidence>
<dbReference type="EMBL" id="AOFM01000009">
    <property type="protein sequence ID" value="EME73266.1"/>
    <property type="molecule type" value="Genomic_DNA"/>
</dbReference>
<dbReference type="InterPro" id="IPR036291">
    <property type="entry name" value="NAD(P)-bd_dom_sf"/>
</dbReference>
<dbReference type="STRING" id="1274524.BSONL12_16119"/>
<dbReference type="PATRIC" id="fig|1274524.3.peg.3477"/>
<name>M5NZG2_9BACI</name>
<dbReference type="Proteomes" id="UP000011907">
    <property type="component" value="Unassembled WGS sequence"/>
</dbReference>
<proteinExistence type="predicted"/>
<organism evidence="1 2">
    <name type="scientific">Bacillus sonorensis L12</name>
    <dbReference type="NCBI Taxonomy" id="1274524"/>
    <lineage>
        <taxon>Bacteria</taxon>
        <taxon>Bacillati</taxon>
        <taxon>Bacillota</taxon>
        <taxon>Bacilli</taxon>
        <taxon>Bacillales</taxon>
        <taxon>Bacillaceae</taxon>
        <taxon>Bacillus</taxon>
    </lineage>
</organism>
<dbReference type="Gene3D" id="3.40.50.720">
    <property type="entry name" value="NAD(P)-binding Rossmann-like Domain"/>
    <property type="match status" value="1"/>
</dbReference>
<reference evidence="1 2" key="1">
    <citation type="journal article" date="2013" name="Genome Announc.">
        <title>Draft Whole-Genome Sequence of Bacillus sonorensis Strain L12, a Source of Nonribosomal Lipopeptides.</title>
        <authorList>
            <person name="Adimpong D.B."/>
            <person name="Sorensen K.I."/>
            <person name="Nielsen D.S."/>
            <person name="Thorsen L."/>
            <person name="Rasmussen T.B."/>
            <person name="Derkx P.M."/>
            <person name="Jespersen L."/>
        </authorList>
    </citation>
    <scope>NUCLEOTIDE SEQUENCE [LARGE SCALE GENOMIC DNA]</scope>
    <source>
        <strain evidence="1 2">L12</strain>
    </source>
</reference>